<feature type="domain" description="Amidohydrolase-related" evidence="2">
    <location>
        <begin position="94"/>
        <end position="440"/>
    </location>
</feature>
<evidence type="ECO:0000313" key="3">
    <source>
        <dbReference type="EMBL" id="NHN86291.1"/>
    </source>
</evidence>
<sequence length="447" mass="48109">MTSFRNQYVLLNVERKTLRKVIVAALLGLVASHTTTAAHADTVVVTADNMIDVISGKVVKNPVIVVKDGRISSVSTQKTSEPADARHVDLPGMTLLPGLIDMHVHLTFGPEIGGYKMLAYTDNFWTVMGVANARKTLRAGFTTVRNLGAGNYDDVALKQGIEGGYIEGPRIIPATYMICATGGHCDEEGSLPPNVSIVQPGVVDGPEQIRHAVRTLRKYGAEVIKFAGTGGVMSKTDPVDREQFSLEEMKVLVDEAHRWGMKVAVHAHGTLGINDALRAGVDTIEHASFTDAEGYRLAKANHAWLDMTPYTSNYVLELGTKNGAFQESMAKARMVVDAQERVFRGALAAGVRMIYGTDAGVFPNGDNAKQFPIMVKWGMSPIETLRTATVNAAEALGKEKDVGAIAEGRYGDMIAVRGDPLSDISILQKVAFVMKGGNVVKEVGTEK</sequence>
<dbReference type="InterPro" id="IPR011059">
    <property type="entry name" value="Metal-dep_hydrolase_composite"/>
</dbReference>
<dbReference type="InterPro" id="IPR057744">
    <property type="entry name" value="OTAase-like"/>
</dbReference>
<comment type="caution">
    <text evidence="3">The sequence shown here is derived from an EMBL/GenBank/DDBJ whole genome shotgun (WGS) entry which is preliminary data.</text>
</comment>
<dbReference type="Gene3D" id="2.30.40.10">
    <property type="entry name" value="Urease, subunit C, domain 1"/>
    <property type="match status" value="1"/>
</dbReference>
<dbReference type="Pfam" id="PF01979">
    <property type="entry name" value="Amidohydro_1"/>
    <property type="match status" value="1"/>
</dbReference>
<dbReference type="Proteomes" id="UP000635278">
    <property type="component" value="Unassembled WGS sequence"/>
</dbReference>
<dbReference type="SUPFAM" id="SSF51556">
    <property type="entry name" value="Metallo-dependent hydrolases"/>
    <property type="match status" value="1"/>
</dbReference>
<name>A0ABX0JSY5_9PROT</name>
<evidence type="ECO:0000313" key="4">
    <source>
        <dbReference type="Proteomes" id="UP000635278"/>
    </source>
</evidence>
<feature type="signal peptide" evidence="1">
    <location>
        <begin position="1"/>
        <end position="40"/>
    </location>
</feature>
<dbReference type="CDD" id="cd01299">
    <property type="entry name" value="Met_dep_hydrolase_A"/>
    <property type="match status" value="1"/>
</dbReference>
<dbReference type="InterPro" id="IPR032466">
    <property type="entry name" value="Metal_Hydrolase"/>
</dbReference>
<dbReference type="PANTHER" id="PTHR43135:SF3">
    <property type="entry name" value="ALPHA-D-RIBOSE 1-METHYLPHOSPHONATE 5-TRIPHOSPHATE DIPHOSPHATASE"/>
    <property type="match status" value="1"/>
</dbReference>
<dbReference type="PANTHER" id="PTHR43135">
    <property type="entry name" value="ALPHA-D-RIBOSE 1-METHYLPHOSPHONATE 5-TRIPHOSPHATE DIPHOSPHATASE"/>
    <property type="match status" value="1"/>
</dbReference>
<organism evidence="3 4">
    <name type="scientific">Acetobacter musti</name>
    <dbReference type="NCBI Taxonomy" id="864732"/>
    <lineage>
        <taxon>Bacteria</taxon>
        <taxon>Pseudomonadati</taxon>
        <taxon>Pseudomonadota</taxon>
        <taxon>Alphaproteobacteria</taxon>
        <taxon>Acetobacterales</taxon>
        <taxon>Acetobacteraceae</taxon>
        <taxon>Acetobacter</taxon>
    </lineage>
</organism>
<keyword evidence="1" id="KW-0732">Signal</keyword>
<reference evidence="3 4" key="1">
    <citation type="journal article" date="2020" name="Int. J. Syst. Evol. Microbiol.">
        <title>Novel acetic acid bacteria from cider fermentations: Acetobacter conturbans sp. nov. and Acetobacter fallax sp. nov.</title>
        <authorList>
            <person name="Sombolestani A.S."/>
            <person name="Cleenwerck I."/>
            <person name="Cnockaert M."/>
            <person name="Borremans W."/>
            <person name="Wieme A.D."/>
            <person name="De Vuyst L."/>
            <person name="Vandamme P."/>
        </authorList>
    </citation>
    <scope>NUCLEOTIDE SEQUENCE [LARGE SCALE GENOMIC DNA]</scope>
    <source>
        <strain evidence="3 4">LMG 30640</strain>
    </source>
</reference>
<dbReference type="InterPro" id="IPR006680">
    <property type="entry name" value="Amidohydro-rel"/>
</dbReference>
<dbReference type="EMBL" id="WOTB01000031">
    <property type="protein sequence ID" value="NHN86291.1"/>
    <property type="molecule type" value="Genomic_DNA"/>
</dbReference>
<feature type="chain" id="PRO_5046403282" evidence="1">
    <location>
        <begin position="41"/>
        <end position="447"/>
    </location>
</feature>
<accession>A0ABX0JSY5</accession>
<gene>
    <name evidence="3" type="ORF">GOB93_16845</name>
</gene>
<evidence type="ECO:0000259" key="2">
    <source>
        <dbReference type="Pfam" id="PF01979"/>
    </source>
</evidence>
<dbReference type="InterPro" id="IPR051781">
    <property type="entry name" value="Metallo-dep_Hydrolase"/>
</dbReference>
<keyword evidence="4" id="KW-1185">Reference proteome</keyword>
<dbReference type="SUPFAM" id="SSF51338">
    <property type="entry name" value="Composite domain of metallo-dependent hydrolases"/>
    <property type="match status" value="1"/>
</dbReference>
<protein>
    <submittedName>
        <fullName evidence="3">Amidohydrolase family protein</fullName>
    </submittedName>
</protein>
<evidence type="ECO:0000256" key="1">
    <source>
        <dbReference type="SAM" id="SignalP"/>
    </source>
</evidence>
<proteinExistence type="predicted"/>
<dbReference type="Gene3D" id="3.20.20.140">
    <property type="entry name" value="Metal-dependent hydrolases"/>
    <property type="match status" value="1"/>
</dbReference>